<reference evidence="7" key="2">
    <citation type="submission" date="2021-09" db="EMBL/GenBank/DDBJ databases">
        <authorList>
            <person name="Jia N."/>
            <person name="Wang J."/>
            <person name="Shi W."/>
            <person name="Du L."/>
            <person name="Sun Y."/>
            <person name="Zhan W."/>
            <person name="Jiang J."/>
            <person name="Wang Q."/>
            <person name="Zhang B."/>
            <person name="Ji P."/>
            <person name="Sakyi L.B."/>
            <person name="Cui X."/>
            <person name="Yuan T."/>
            <person name="Jiang B."/>
            <person name="Yang W."/>
            <person name="Lam T.T.-Y."/>
            <person name="Chang Q."/>
            <person name="Ding S."/>
            <person name="Wang X."/>
            <person name="Zhu J."/>
            <person name="Ruan X."/>
            <person name="Zhao L."/>
            <person name="Wei J."/>
            <person name="Que T."/>
            <person name="Du C."/>
            <person name="Cheng J."/>
            <person name="Dai P."/>
            <person name="Han X."/>
            <person name="Huang E."/>
            <person name="Gao Y."/>
            <person name="Liu J."/>
            <person name="Shao H."/>
            <person name="Ye R."/>
            <person name="Li L."/>
            <person name="Wei W."/>
            <person name="Wang X."/>
            <person name="Wang C."/>
            <person name="Huo Q."/>
            <person name="Li W."/>
            <person name="Guo W."/>
            <person name="Chen H."/>
            <person name="Chen S."/>
            <person name="Zhou L."/>
            <person name="Zhou L."/>
            <person name="Ni X."/>
            <person name="Tian J."/>
            <person name="Zhou Y."/>
            <person name="Sheng Y."/>
            <person name="Liu T."/>
            <person name="Pan Y."/>
            <person name="Xia L."/>
            <person name="Li J."/>
            <person name="Zhao F."/>
            <person name="Cao W."/>
        </authorList>
    </citation>
    <scope>NUCLEOTIDE SEQUENCE</scope>
    <source>
        <strain evidence="7">Rsan-2018</strain>
        <tissue evidence="7">Larvae</tissue>
    </source>
</reference>
<feature type="transmembrane region" description="Helical" evidence="6">
    <location>
        <begin position="277"/>
        <end position="299"/>
    </location>
</feature>
<dbReference type="PANTHER" id="PTHR43385:SF1">
    <property type="entry name" value="RIBOFLAVIN TRANSPORTER RIBJ"/>
    <property type="match status" value="1"/>
</dbReference>
<keyword evidence="3 6" id="KW-0812">Transmembrane</keyword>
<dbReference type="EMBL" id="JABSTV010001250">
    <property type="protein sequence ID" value="KAH7957685.1"/>
    <property type="molecule type" value="Genomic_DNA"/>
</dbReference>
<evidence type="ECO:0000256" key="2">
    <source>
        <dbReference type="ARBA" id="ARBA00022448"/>
    </source>
</evidence>
<dbReference type="GO" id="GO:0016020">
    <property type="term" value="C:membrane"/>
    <property type="evidence" value="ECO:0007669"/>
    <property type="project" value="UniProtKB-SubCell"/>
</dbReference>
<protein>
    <recommendedName>
        <fullName evidence="9">Monocarboxylate transporter</fullName>
    </recommendedName>
</protein>
<dbReference type="AlphaFoldDB" id="A0A9D4PXQ7"/>
<feature type="transmembrane region" description="Helical" evidence="6">
    <location>
        <begin position="186"/>
        <end position="207"/>
    </location>
</feature>
<evidence type="ECO:0000256" key="5">
    <source>
        <dbReference type="ARBA" id="ARBA00023136"/>
    </source>
</evidence>
<organism evidence="7 8">
    <name type="scientific">Rhipicephalus sanguineus</name>
    <name type="common">Brown dog tick</name>
    <name type="synonym">Ixodes sanguineus</name>
    <dbReference type="NCBI Taxonomy" id="34632"/>
    <lineage>
        <taxon>Eukaryota</taxon>
        <taxon>Metazoa</taxon>
        <taxon>Ecdysozoa</taxon>
        <taxon>Arthropoda</taxon>
        <taxon>Chelicerata</taxon>
        <taxon>Arachnida</taxon>
        <taxon>Acari</taxon>
        <taxon>Parasitiformes</taxon>
        <taxon>Ixodida</taxon>
        <taxon>Ixodoidea</taxon>
        <taxon>Ixodidae</taxon>
        <taxon>Rhipicephalinae</taxon>
        <taxon>Rhipicephalus</taxon>
        <taxon>Rhipicephalus</taxon>
    </lineage>
</organism>
<name>A0A9D4PXQ7_RHISA</name>
<keyword evidence="4 6" id="KW-1133">Transmembrane helix</keyword>
<evidence type="ECO:0008006" key="9">
    <source>
        <dbReference type="Google" id="ProtNLM"/>
    </source>
</evidence>
<dbReference type="InterPro" id="IPR052983">
    <property type="entry name" value="MFS_Riboflavin_Transporter"/>
</dbReference>
<evidence type="ECO:0000256" key="1">
    <source>
        <dbReference type="ARBA" id="ARBA00004141"/>
    </source>
</evidence>
<evidence type="ECO:0000256" key="4">
    <source>
        <dbReference type="ARBA" id="ARBA00022989"/>
    </source>
</evidence>
<feature type="transmembrane region" description="Helical" evidence="6">
    <location>
        <begin position="213"/>
        <end position="233"/>
    </location>
</feature>
<evidence type="ECO:0000256" key="3">
    <source>
        <dbReference type="ARBA" id="ARBA00022692"/>
    </source>
</evidence>
<dbReference type="SUPFAM" id="SSF103473">
    <property type="entry name" value="MFS general substrate transporter"/>
    <property type="match status" value="1"/>
</dbReference>
<feature type="transmembrane region" description="Helical" evidence="6">
    <location>
        <begin position="150"/>
        <end position="174"/>
    </location>
</feature>
<keyword evidence="8" id="KW-1185">Reference proteome</keyword>
<gene>
    <name evidence="7" type="ORF">HPB52_021895</name>
</gene>
<keyword evidence="5 6" id="KW-0472">Membrane</keyword>
<dbReference type="VEuPathDB" id="VectorBase:RSAN_036212"/>
<accession>A0A9D4PXQ7</accession>
<proteinExistence type="predicted"/>
<dbReference type="Gene3D" id="1.20.1250.20">
    <property type="entry name" value="MFS general substrate transporter like domains"/>
    <property type="match status" value="1"/>
</dbReference>
<feature type="transmembrane region" description="Helical" evidence="6">
    <location>
        <begin position="245"/>
        <end position="265"/>
    </location>
</feature>
<keyword evidence="2" id="KW-0813">Transport</keyword>
<feature type="transmembrane region" description="Helical" evidence="6">
    <location>
        <begin position="112"/>
        <end position="130"/>
    </location>
</feature>
<dbReference type="InterPro" id="IPR036259">
    <property type="entry name" value="MFS_trans_sf"/>
</dbReference>
<comment type="subcellular location">
    <subcellularLocation>
        <location evidence="1">Membrane</location>
        <topology evidence="1">Multi-pass membrane protein</topology>
    </subcellularLocation>
</comment>
<sequence length="317" mass="34870">MQNRFATTDGDAFRLFIHYRLKGGQTIKDYYDEKKRLGSLADLKECHIISGLTDPIAVCPRCLDRLRIEKKKPLVDGDVFWCSLVLRKAEGPQETRPIFKTPLPESSSVRHALALFVTPSFYVIVAVIIIDDYSNVQFSTTLVDCAMDKGITLDVAKTLISFSSCGALVGRVAVPFLSDIWPVMRYTLYVLALVFVAAILMAMPQVYAYEGVAALTFMHGLCKGTLLCLRAVLIAHLLGVDRSAACAGVTGVAIIPLSLVAPAILGSFRDGRGTYDGFYRMLAAINLLAALVFSVFAVVNRRRTKGTWTNDDCEKKN</sequence>
<dbReference type="PANTHER" id="PTHR43385">
    <property type="entry name" value="RIBOFLAVIN TRANSPORTER RIBJ"/>
    <property type="match status" value="1"/>
</dbReference>
<evidence type="ECO:0000313" key="7">
    <source>
        <dbReference type="EMBL" id="KAH7957685.1"/>
    </source>
</evidence>
<reference evidence="7" key="1">
    <citation type="journal article" date="2020" name="Cell">
        <title>Large-Scale Comparative Analyses of Tick Genomes Elucidate Their Genetic Diversity and Vector Capacities.</title>
        <authorList>
            <consortium name="Tick Genome and Microbiome Consortium (TIGMIC)"/>
            <person name="Jia N."/>
            <person name="Wang J."/>
            <person name="Shi W."/>
            <person name="Du L."/>
            <person name="Sun Y."/>
            <person name="Zhan W."/>
            <person name="Jiang J.F."/>
            <person name="Wang Q."/>
            <person name="Zhang B."/>
            <person name="Ji P."/>
            <person name="Bell-Sakyi L."/>
            <person name="Cui X.M."/>
            <person name="Yuan T.T."/>
            <person name="Jiang B.G."/>
            <person name="Yang W.F."/>
            <person name="Lam T.T."/>
            <person name="Chang Q.C."/>
            <person name="Ding S.J."/>
            <person name="Wang X.J."/>
            <person name="Zhu J.G."/>
            <person name="Ruan X.D."/>
            <person name="Zhao L."/>
            <person name="Wei J.T."/>
            <person name="Ye R.Z."/>
            <person name="Que T.C."/>
            <person name="Du C.H."/>
            <person name="Zhou Y.H."/>
            <person name="Cheng J.X."/>
            <person name="Dai P.F."/>
            <person name="Guo W.B."/>
            <person name="Han X.H."/>
            <person name="Huang E.J."/>
            <person name="Li L.F."/>
            <person name="Wei W."/>
            <person name="Gao Y.C."/>
            <person name="Liu J.Z."/>
            <person name="Shao H.Z."/>
            <person name="Wang X."/>
            <person name="Wang C.C."/>
            <person name="Yang T.C."/>
            <person name="Huo Q.B."/>
            <person name="Li W."/>
            <person name="Chen H.Y."/>
            <person name="Chen S.E."/>
            <person name="Zhou L.G."/>
            <person name="Ni X.B."/>
            <person name="Tian J.H."/>
            <person name="Sheng Y."/>
            <person name="Liu T."/>
            <person name="Pan Y.S."/>
            <person name="Xia L.Y."/>
            <person name="Li J."/>
            <person name="Zhao F."/>
            <person name="Cao W.C."/>
        </authorList>
    </citation>
    <scope>NUCLEOTIDE SEQUENCE</scope>
    <source>
        <strain evidence="7">Rsan-2018</strain>
    </source>
</reference>
<evidence type="ECO:0000313" key="8">
    <source>
        <dbReference type="Proteomes" id="UP000821837"/>
    </source>
</evidence>
<evidence type="ECO:0000256" key="6">
    <source>
        <dbReference type="SAM" id="Phobius"/>
    </source>
</evidence>
<dbReference type="Proteomes" id="UP000821837">
    <property type="component" value="Unassembled WGS sequence"/>
</dbReference>
<comment type="caution">
    <text evidence="7">The sequence shown here is derived from an EMBL/GenBank/DDBJ whole genome shotgun (WGS) entry which is preliminary data.</text>
</comment>